<evidence type="ECO:0000313" key="1">
    <source>
        <dbReference type="EMBL" id="TYO65427.1"/>
    </source>
</evidence>
<sequence length="83" mass="9190">MTQRSPEGANAHLNLHAAIHVQVASLERFKAALLSGASPHEIELARSAYLAAAEAVLDRSQDQLFVQMREDGIDPFTRRPIQR</sequence>
<evidence type="ECO:0000313" key="2">
    <source>
        <dbReference type="Proteomes" id="UP000324797"/>
    </source>
</evidence>
<dbReference type="AlphaFoldDB" id="A0A5S4YPS0"/>
<comment type="caution">
    <text evidence="1">The sequence shown here is derived from an EMBL/GenBank/DDBJ whole genome shotgun (WGS) entry which is preliminary data.</text>
</comment>
<accession>A0A5S4YPS0</accession>
<name>A0A5S4YPS0_9BRAD</name>
<keyword evidence="2" id="KW-1185">Reference proteome</keyword>
<protein>
    <submittedName>
        <fullName evidence="1">Uncharacterized protein</fullName>
    </submittedName>
</protein>
<proteinExistence type="predicted"/>
<reference evidence="1 2" key="1">
    <citation type="submission" date="2019-08" db="EMBL/GenBank/DDBJ databases">
        <title>Bradyrhizobium hipponensis sp. nov., a rhizobium isolated from a Lupinus angustifolius root nodule in Tunisia.</title>
        <authorList>
            <person name="Off K."/>
            <person name="Rejili M."/>
            <person name="Mars M."/>
            <person name="Brachmann A."/>
            <person name="Marin M."/>
        </authorList>
    </citation>
    <scope>NUCLEOTIDE SEQUENCE [LARGE SCALE GENOMIC DNA]</scope>
    <source>
        <strain evidence="2">aSej3</strain>
    </source>
</reference>
<dbReference type="RefSeq" id="WP_148740361.1">
    <property type="nucleotide sequence ID" value="NZ_VSTH01000051.1"/>
</dbReference>
<organism evidence="1 2">
    <name type="scientific">Bradyrhizobium hipponense</name>
    <dbReference type="NCBI Taxonomy" id="2605638"/>
    <lineage>
        <taxon>Bacteria</taxon>
        <taxon>Pseudomonadati</taxon>
        <taxon>Pseudomonadota</taxon>
        <taxon>Alphaproteobacteria</taxon>
        <taxon>Hyphomicrobiales</taxon>
        <taxon>Nitrobacteraceae</taxon>
        <taxon>Bradyrhizobium</taxon>
    </lineage>
</organism>
<gene>
    <name evidence="1" type="ORF">FXV83_15945</name>
</gene>
<dbReference type="Proteomes" id="UP000324797">
    <property type="component" value="Unassembled WGS sequence"/>
</dbReference>
<dbReference type="EMBL" id="VSTH01000051">
    <property type="protein sequence ID" value="TYO65427.1"/>
    <property type="molecule type" value="Genomic_DNA"/>
</dbReference>